<organism evidence="2 3">
    <name type="scientific">Rhizoctonia solani 123E</name>
    <dbReference type="NCBI Taxonomy" id="1423351"/>
    <lineage>
        <taxon>Eukaryota</taxon>
        <taxon>Fungi</taxon>
        <taxon>Dikarya</taxon>
        <taxon>Basidiomycota</taxon>
        <taxon>Agaricomycotina</taxon>
        <taxon>Agaricomycetes</taxon>
        <taxon>Cantharellales</taxon>
        <taxon>Ceratobasidiaceae</taxon>
        <taxon>Rhizoctonia</taxon>
    </lineage>
</organism>
<evidence type="ECO:0000313" key="2">
    <source>
        <dbReference type="EMBL" id="KEP50289.1"/>
    </source>
</evidence>
<dbReference type="Gene3D" id="1.10.510.10">
    <property type="entry name" value="Transferase(Phosphotransferase) domain 1"/>
    <property type="match status" value="5"/>
</dbReference>
<evidence type="ECO:0000259" key="1">
    <source>
        <dbReference type="PROSITE" id="PS50011"/>
    </source>
</evidence>
<feature type="domain" description="Protein kinase" evidence="1">
    <location>
        <begin position="1054"/>
        <end position="1277"/>
    </location>
</feature>
<proteinExistence type="predicted"/>
<dbReference type="EMBL" id="AZST01000267">
    <property type="protein sequence ID" value="KEP50289.1"/>
    <property type="molecule type" value="Genomic_DNA"/>
</dbReference>
<dbReference type="InterPro" id="IPR008271">
    <property type="entry name" value="Ser/Thr_kinase_AS"/>
</dbReference>
<dbReference type="GO" id="GO:0005524">
    <property type="term" value="F:ATP binding"/>
    <property type="evidence" value="ECO:0007669"/>
    <property type="project" value="InterPro"/>
</dbReference>
<feature type="domain" description="Protein kinase" evidence="1">
    <location>
        <begin position="667"/>
        <end position="1009"/>
    </location>
</feature>
<accession>A0A074RTV1</accession>
<reference evidence="2 3" key="1">
    <citation type="submission" date="2013-12" db="EMBL/GenBank/DDBJ databases">
        <authorList>
            <person name="Cubeta M."/>
            <person name="Pakala S."/>
            <person name="Fedorova N."/>
            <person name="Thomas E."/>
            <person name="Dean R."/>
            <person name="Jabaji S."/>
            <person name="Neate S."/>
            <person name="Toda T."/>
            <person name="Tavantzis S."/>
            <person name="Vilgalys R."/>
            <person name="Bharathan N."/>
            <person name="Pakala S."/>
            <person name="Losada L.S."/>
            <person name="Zafar N."/>
            <person name="Nierman W."/>
        </authorList>
    </citation>
    <scope>NUCLEOTIDE SEQUENCE [LARGE SCALE GENOMIC DNA]</scope>
    <source>
        <strain evidence="2 3">123E</strain>
    </source>
</reference>
<dbReference type="AlphaFoldDB" id="A0A074RTV1"/>
<dbReference type="PANTHER" id="PTHR44329">
    <property type="entry name" value="SERINE/THREONINE-PROTEIN KINASE TNNI3K-RELATED"/>
    <property type="match status" value="1"/>
</dbReference>
<dbReference type="STRING" id="1423351.A0A074RTV1"/>
<sequence>MTDTLRGLSYMHGLDSGPIAHGDIKLSNILVNPDETALICDFGRSRQPNDPSNEVILSSSSPFAGTVRYMSPELLVPESARPSPAADMWAYGCVALEILCRIHPYYEITSDVVVAELIRSGHLPSDRPSGPRGSLINDTLWGVLSSCWQAQDWRPTARGFLEELNRMLHSGEVPSSPIPMDLFTAISSEPIPAWPHEIEDLNDQLDENTFAYRIKRVVRQEEYTRSTDPYPTSHSLMCDILEGLRYMHGYPIPIPQGDLTPINISVDDGGRAKISLFSFGRMLAALPLDAAVTATVESVLSFRWMSPELITANMPQPTTESDMWMFGCVCFWLLTLQEPYDSIDRDDLAGVQIMQGRSPANLACVYRRDSWTTNGLWNAIAKCWRQDPLQRPSATEFMKLLTRLEGRAIEWLPINVVDLAGKVRFDSSKRQDHEQIAKHQFIWRRFSHTKPEILEDAHVHTALYEATYVPKWYSKATRVVIKAGYNFKPNTNSLEALYSSIQHEVALMSQIDHPCIHKLLGIDSSPVHTYLPDMVFEPLTQLTLQTLFSQNKAGYREHVKILVDVASAITYLHQHTGGSISHGDIQPANIFVLPGGGAKLANFSCAFQYISEQPESPRRWSEHFDKGASVLDLHEIGADCDIRVFPVIQRMLAYEPSNRPVMSRVAQDIYEEAGLGGSADIFSGKYTRDDGDVTKILCRIQPYNETNSDVVVAELIRSGHLPSDRPHGPRGRLVNDTLWGLLSSCWQAQDWRPTAQIFLQELTRMVENGQINSPIPMDFFTVAESEPIPDWPREIKDLNDQLESDRFLVRSRMIIGKYTRSVDPYPTSHSLMCDILEGLKYIHGYPVPISHGDLTPENISVDDRGRVKISLMSVGRMLAALPLDARVTATAESILSLRWMSPEIITANHPQPTTESDMWTFGCVCSWLLTHREPYSSFRRDDLAGAAIMRGQPPTTLTRSDYRAFWTTNGLWNVISRCWRKDPLQRPTATEFMKILTQLEGRNMALDWLPTSIMDLAGKVRFDSTEPQEHKRIANHPSVWRKFKDPDEEVQEEVKVRMALHEATYAPKWYTKSTKVIIKAESNFESNDSTREALYSGMRHEVALMAQVDHPCIHKLLGIDSSPNHSSIPYMVFESLSRLTLQLLLSRQDKPGYHECVPILTDVASAITYLHEHTAGSIAHGDIQPANIFVLPNGRAKLANFTCAFQYTSGPQVSPRHLSGAISVPPQPSLYCSPESRDPFVFPTPAADVWSFGTVILSVWHLLSSHFENTRYTNFCI</sequence>
<dbReference type="InterPro" id="IPR001245">
    <property type="entry name" value="Ser-Thr/Tyr_kinase_cat_dom"/>
</dbReference>
<dbReference type="PROSITE" id="PS00108">
    <property type="entry name" value="PROTEIN_KINASE_ST"/>
    <property type="match status" value="1"/>
</dbReference>
<dbReference type="GO" id="GO:0004674">
    <property type="term" value="F:protein serine/threonine kinase activity"/>
    <property type="evidence" value="ECO:0007669"/>
    <property type="project" value="TreeGrafter"/>
</dbReference>
<feature type="domain" description="Protein kinase" evidence="1">
    <location>
        <begin position="1"/>
        <end position="168"/>
    </location>
</feature>
<name>A0A074RTV1_9AGAM</name>
<keyword evidence="3" id="KW-1185">Reference proteome</keyword>
<dbReference type="HOGENOM" id="CLU_263435_0_0_1"/>
<gene>
    <name evidence="2" type="ORF">V565_082800</name>
</gene>
<dbReference type="Proteomes" id="UP000027456">
    <property type="component" value="Unassembled WGS sequence"/>
</dbReference>
<protein>
    <submittedName>
        <fullName evidence="2">Kinase domain protein</fullName>
    </submittedName>
</protein>
<dbReference type="InterPro" id="IPR051681">
    <property type="entry name" value="Ser/Thr_Kinases-Pseudokinases"/>
</dbReference>
<dbReference type="InterPro" id="IPR000719">
    <property type="entry name" value="Prot_kinase_dom"/>
</dbReference>
<evidence type="ECO:0000313" key="3">
    <source>
        <dbReference type="Proteomes" id="UP000027456"/>
    </source>
</evidence>
<dbReference type="OrthoDB" id="346907at2759"/>
<dbReference type="SUPFAM" id="SSF56112">
    <property type="entry name" value="Protein kinase-like (PK-like)"/>
    <property type="match status" value="5"/>
</dbReference>
<comment type="caution">
    <text evidence="2">The sequence shown here is derived from an EMBL/GenBank/DDBJ whole genome shotgun (WGS) entry which is preliminary data.</text>
</comment>
<feature type="domain" description="Protein kinase" evidence="1">
    <location>
        <begin position="162"/>
        <end position="412"/>
    </location>
</feature>
<keyword evidence="2" id="KW-0808">Transferase</keyword>
<dbReference type="InterPro" id="IPR011009">
    <property type="entry name" value="Kinase-like_dom_sf"/>
</dbReference>
<dbReference type="Pfam" id="PF07714">
    <property type="entry name" value="PK_Tyr_Ser-Thr"/>
    <property type="match status" value="1"/>
</dbReference>
<keyword evidence="2" id="KW-0418">Kinase</keyword>
<dbReference type="Pfam" id="PF00069">
    <property type="entry name" value="Pkinase"/>
    <property type="match status" value="4"/>
</dbReference>
<dbReference type="PROSITE" id="PS50011">
    <property type="entry name" value="PROTEIN_KINASE_DOM"/>
    <property type="match status" value="4"/>
</dbReference>
<dbReference type="SMART" id="SM00220">
    <property type="entry name" value="S_TKc"/>
    <property type="match status" value="1"/>
</dbReference>